<dbReference type="PANTHER" id="PTHR11909">
    <property type="entry name" value="CASEIN KINASE-RELATED"/>
    <property type="match status" value="1"/>
</dbReference>
<dbReference type="RefSeq" id="XP_013253515.1">
    <property type="nucleotide sequence ID" value="XM_013398061.1"/>
</dbReference>
<dbReference type="GO" id="GO:0004672">
    <property type="term" value="F:protein kinase activity"/>
    <property type="evidence" value="ECO:0007669"/>
    <property type="project" value="InterPro"/>
</dbReference>
<dbReference type="EMBL" id="AMGV01000045">
    <property type="protein sequence ID" value="KEF50925.1"/>
    <property type="molecule type" value="Genomic_DNA"/>
</dbReference>
<evidence type="ECO:0000313" key="3">
    <source>
        <dbReference type="Proteomes" id="UP000027920"/>
    </source>
</evidence>
<reference evidence="2 3" key="1">
    <citation type="submission" date="2013-03" db="EMBL/GenBank/DDBJ databases">
        <title>The Genome Sequence of Exophiala aquamarina CBS 119918.</title>
        <authorList>
            <consortium name="The Broad Institute Genomics Platform"/>
            <person name="Cuomo C."/>
            <person name="de Hoog S."/>
            <person name="Gorbushina A."/>
            <person name="Walker B."/>
            <person name="Young S.K."/>
            <person name="Zeng Q."/>
            <person name="Gargeya S."/>
            <person name="Fitzgerald M."/>
            <person name="Haas B."/>
            <person name="Abouelleil A."/>
            <person name="Allen A.W."/>
            <person name="Alvarado L."/>
            <person name="Arachchi H.M."/>
            <person name="Berlin A.M."/>
            <person name="Chapman S.B."/>
            <person name="Gainer-Dewar J."/>
            <person name="Goldberg J."/>
            <person name="Griggs A."/>
            <person name="Gujja S."/>
            <person name="Hansen M."/>
            <person name="Howarth C."/>
            <person name="Imamovic A."/>
            <person name="Ireland A."/>
            <person name="Larimer J."/>
            <person name="McCowan C."/>
            <person name="Murphy C."/>
            <person name="Pearson M."/>
            <person name="Poon T.W."/>
            <person name="Priest M."/>
            <person name="Roberts A."/>
            <person name="Saif S."/>
            <person name="Shea T."/>
            <person name="Sisk P."/>
            <person name="Sykes S."/>
            <person name="Wortman J."/>
            <person name="Nusbaum C."/>
            <person name="Birren B."/>
        </authorList>
    </citation>
    <scope>NUCLEOTIDE SEQUENCE [LARGE SCALE GENOMIC DNA]</scope>
    <source>
        <strain evidence="2 3">CBS 119918</strain>
    </source>
</reference>
<evidence type="ECO:0000259" key="1">
    <source>
        <dbReference type="PROSITE" id="PS50011"/>
    </source>
</evidence>
<dbReference type="Gene3D" id="1.10.510.10">
    <property type="entry name" value="Transferase(Phosphotransferase) domain 1"/>
    <property type="match status" value="1"/>
</dbReference>
<dbReference type="HOGENOM" id="CLU_019279_2_0_1"/>
<name>A0A072P5N4_9EURO</name>
<dbReference type="STRING" id="1182545.A0A072P5N4"/>
<dbReference type="OrthoDB" id="4111781at2759"/>
<evidence type="ECO:0000313" key="2">
    <source>
        <dbReference type="EMBL" id="KEF50925.1"/>
    </source>
</evidence>
<gene>
    <name evidence="2" type="ORF">A1O9_13034</name>
</gene>
<dbReference type="Proteomes" id="UP000027920">
    <property type="component" value="Unassembled WGS sequence"/>
</dbReference>
<dbReference type="GO" id="GO:0005524">
    <property type="term" value="F:ATP binding"/>
    <property type="evidence" value="ECO:0007669"/>
    <property type="project" value="InterPro"/>
</dbReference>
<dbReference type="InterPro" id="IPR000719">
    <property type="entry name" value="Prot_kinase_dom"/>
</dbReference>
<comment type="caution">
    <text evidence="2">The sequence shown here is derived from an EMBL/GenBank/DDBJ whole genome shotgun (WGS) entry which is preliminary data.</text>
</comment>
<dbReference type="InterPro" id="IPR050235">
    <property type="entry name" value="CK1_Ser-Thr_kinase"/>
</dbReference>
<sequence length="221" mass="25418">MLELMAINNGQNVNTENFLLGVGERANIVYMTDLGLAIYRHPDRWGSSSTPRVDIRARPPQYASINGHLGVAQSRRDDLEALGYMLVYFMRGRLPWQGLKAKRDAKYLLVSVKKQATGASELCAGLPTEFVDYFNYVHDLRDEDRPDYQYLRKTFTKLFHRQGFEYDNIFDWTNREFQRLGLDAEELPTSNSVNEKRGVDTAKPWGCGVQDVTEATRGRKR</sequence>
<dbReference type="GeneID" id="25287925"/>
<dbReference type="PROSITE" id="PS50011">
    <property type="entry name" value="PROTEIN_KINASE_DOM"/>
    <property type="match status" value="1"/>
</dbReference>
<protein>
    <recommendedName>
        <fullName evidence="1">Protein kinase domain-containing protein</fullName>
    </recommendedName>
</protein>
<dbReference type="InterPro" id="IPR011009">
    <property type="entry name" value="Kinase-like_dom_sf"/>
</dbReference>
<dbReference type="VEuPathDB" id="FungiDB:A1O9_13034"/>
<accession>A0A072P5N4</accession>
<proteinExistence type="predicted"/>
<feature type="domain" description="Protein kinase" evidence="1">
    <location>
        <begin position="1"/>
        <end position="159"/>
    </location>
</feature>
<dbReference type="AlphaFoldDB" id="A0A072P5N4"/>
<organism evidence="2 3">
    <name type="scientific">Exophiala aquamarina CBS 119918</name>
    <dbReference type="NCBI Taxonomy" id="1182545"/>
    <lineage>
        <taxon>Eukaryota</taxon>
        <taxon>Fungi</taxon>
        <taxon>Dikarya</taxon>
        <taxon>Ascomycota</taxon>
        <taxon>Pezizomycotina</taxon>
        <taxon>Eurotiomycetes</taxon>
        <taxon>Chaetothyriomycetidae</taxon>
        <taxon>Chaetothyriales</taxon>
        <taxon>Herpotrichiellaceae</taxon>
        <taxon>Exophiala</taxon>
    </lineage>
</organism>
<keyword evidence="3" id="KW-1185">Reference proteome</keyword>
<dbReference type="SUPFAM" id="SSF56112">
    <property type="entry name" value="Protein kinase-like (PK-like)"/>
    <property type="match status" value="1"/>
</dbReference>